<feature type="transmembrane region" description="Helical" evidence="1">
    <location>
        <begin position="35"/>
        <end position="53"/>
    </location>
</feature>
<evidence type="ECO:0000313" key="3">
    <source>
        <dbReference type="EMBL" id="WWD83986.1"/>
    </source>
</evidence>
<dbReference type="InterPro" id="IPR032834">
    <property type="entry name" value="NatK-like_C"/>
</dbReference>
<evidence type="ECO:0000259" key="2">
    <source>
        <dbReference type="Pfam" id="PF14501"/>
    </source>
</evidence>
<protein>
    <recommendedName>
        <fullName evidence="2">Sensor histidine kinase NatK-like C-terminal domain-containing protein</fullName>
    </recommendedName>
</protein>
<dbReference type="Pfam" id="PF14501">
    <property type="entry name" value="HATPase_c_5"/>
    <property type="match status" value="1"/>
</dbReference>
<feature type="transmembrane region" description="Helical" evidence="1">
    <location>
        <begin position="89"/>
        <end position="115"/>
    </location>
</feature>
<dbReference type="EMBL" id="CP117523">
    <property type="protein sequence ID" value="WWD83986.1"/>
    <property type="molecule type" value="Genomic_DNA"/>
</dbReference>
<evidence type="ECO:0000256" key="1">
    <source>
        <dbReference type="SAM" id="Phobius"/>
    </source>
</evidence>
<evidence type="ECO:0000313" key="4">
    <source>
        <dbReference type="Proteomes" id="UP001348492"/>
    </source>
</evidence>
<dbReference type="Proteomes" id="UP001348492">
    <property type="component" value="Chromosome"/>
</dbReference>
<feature type="domain" description="Sensor histidine kinase NatK-like C-terminal" evidence="2">
    <location>
        <begin position="341"/>
        <end position="446"/>
    </location>
</feature>
<keyword evidence="4" id="KW-1185">Reference proteome</keyword>
<keyword evidence="1" id="KW-0812">Transmembrane</keyword>
<organism evidence="3 4">
    <name type="scientific">Terrisporobacter glycolicus ATCC 14880 = DSM 1288</name>
    <dbReference type="NCBI Taxonomy" id="1121315"/>
    <lineage>
        <taxon>Bacteria</taxon>
        <taxon>Bacillati</taxon>
        <taxon>Bacillota</taxon>
        <taxon>Clostridia</taxon>
        <taxon>Peptostreptococcales</taxon>
        <taxon>Peptostreptococcaceae</taxon>
        <taxon>Terrisporobacter</taxon>
    </lineage>
</organism>
<sequence length="456" mass="53628">MSELLLILSIFTPFIIFNGILTYKKENRHRSKIVFYILLLLIYIIAKLTRLFHIEEANAYNMITVLVIVLWAIYYNYFYKVGYVKYVILFYLFNVYYDLLVTVVSRNIFFIITGINASSKESLLVPYLENIKIDVYSNLFIIFIYILVCLIIKYLNKYLELLDSDKRNYIYLSLGLIVNLINIIISYVSKKLERFNLHSEQYILNYIVTPKLILASTIVLVLLFVKVIQDNKIKSQNEIMKNKLDMQYEHYLSVQESHMKVRKLYHDINNHISTIDNLKNNSEEVNEYISNLKGEIEEFKSIYNTGNMILDIIINEKSEICNKKGIKFICDINFSKVNFIKPMDVSSIFANILDNAIEACDKIHDDNINKYIRVKGTISKSYFVLKCENSKVNHIKVNKNIFLTDKIDKFKHGIGIQSIKSSLEKYEGEILFEDEKDKFTLNIYIPLNNNTDSWVH</sequence>
<accession>A0ABZ2EVP1</accession>
<gene>
    <name evidence="3" type="ORF">TEGL_24080</name>
</gene>
<name>A0ABZ2EVP1_9FIRM</name>
<feature type="transmembrane region" description="Helical" evidence="1">
    <location>
        <begin position="6"/>
        <end position="23"/>
    </location>
</feature>
<feature type="transmembrane region" description="Helical" evidence="1">
    <location>
        <begin position="203"/>
        <end position="225"/>
    </location>
</feature>
<reference evidence="3 4" key="1">
    <citation type="journal article" date="2023" name="PLoS ONE">
        <title>Genome-based metabolic and phylogenomic analysis of three Terrisporobacter species.</title>
        <authorList>
            <person name="Boer T."/>
            <person name="Bengelsdorf F.R."/>
            <person name="Bomeke M."/>
            <person name="Daniel R."/>
            <person name="Poehlein A."/>
        </authorList>
    </citation>
    <scope>NUCLEOTIDE SEQUENCE [LARGE SCALE GENOMIC DNA]</scope>
    <source>
        <strain evidence="3 4">DSM 1288</strain>
    </source>
</reference>
<feature type="transmembrane region" description="Helical" evidence="1">
    <location>
        <begin position="59"/>
        <end position="77"/>
    </location>
</feature>
<keyword evidence="1" id="KW-0472">Membrane</keyword>
<dbReference type="SUPFAM" id="SSF55874">
    <property type="entry name" value="ATPase domain of HSP90 chaperone/DNA topoisomerase II/histidine kinase"/>
    <property type="match status" value="1"/>
</dbReference>
<feature type="transmembrane region" description="Helical" evidence="1">
    <location>
        <begin position="168"/>
        <end position="188"/>
    </location>
</feature>
<dbReference type="PANTHER" id="PTHR40448">
    <property type="entry name" value="TWO-COMPONENT SENSOR HISTIDINE KINASE"/>
    <property type="match status" value="1"/>
</dbReference>
<dbReference type="PANTHER" id="PTHR40448:SF1">
    <property type="entry name" value="TWO-COMPONENT SENSOR HISTIDINE KINASE"/>
    <property type="match status" value="1"/>
</dbReference>
<dbReference type="Gene3D" id="3.30.565.10">
    <property type="entry name" value="Histidine kinase-like ATPase, C-terminal domain"/>
    <property type="match status" value="1"/>
</dbReference>
<keyword evidence="1" id="KW-1133">Transmembrane helix</keyword>
<dbReference type="CDD" id="cd16935">
    <property type="entry name" value="HATPase_AgrC-ComD-like"/>
    <property type="match status" value="1"/>
</dbReference>
<dbReference type="InterPro" id="IPR036890">
    <property type="entry name" value="HATPase_C_sf"/>
</dbReference>
<proteinExistence type="predicted"/>
<feature type="transmembrane region" description="Helical" evidence="1">
    <location>
        <begin position="135"/>
        <end position="156"/>
    </location>
</feature>